<reference evidence="8 9" key="1">
    <citation type="journal article" date="2014" name="Am. J. Bot.">
        <title>Genome assembly and annotation for red clover (Trifolium pratense; Fabaceae).</title>
        <authorList>
            <person name="Istvanek J."/>
            <person name="Jaros M."/>
            <person name="Krenek A."/>
            <person name="Repkova J."/>
        </authorList>
    </citation>
    <scope>NUCLEOTIDE SEQUENCE [LARGE SCALE GENOMIC DNA]</scope>
    <source>
        <strain evidence="9">cv. Tatra</strain>
        <tissue evidence="8">Young leaves</tissue>
    </source>
</reference>
<feature type="compositionally biased region" description="Polar residues" evidence="6">
    <location>
        <begin position="762"/>
        <end position="785"/>
    </location>
</feature>
<feature type="region of interest" description="Disordered" evidence="6">
    <location>
        <begin position="1106"/>
        <end position="1224"/>
    </location>
</feature>
<feature type="compositionally biased region" description="Low complexity" evidence="6">
    <location>
        <begin position="696"/>
        <end position="708"/>
    </location>
</feature>
<dbReference type="Pfam" id="PF24659">
    <property type="entry name" value="DUF7648"/>
    <property type="match status" value="1"/>
</dbReference>
<feature type="compositionally biased region" description="Polar residues" evidence="6">
    <location>
        <begin position="585"/>
        <end position="600"/>
    </location>
</feature>
<dbReference type="AlphaFoldDB" id="A0A2K3NXR5"/>
<dbReference type="EMBL" id="ASHM01002132">
    <property type="protein sequence ID" value="PNY07831.1"/>
    <property type="molecule type" value="Genomic_DNA"/>
</dbReference>
<feature type="compositionally biased region" description="Basic and acidic residues" evidence="6">
    <location>
        <begin position="750"/>
        <end position="761"/>
    </location>
</feature>
<feature type="compositionally biased region" description="Basic and acidic residues" evidence="6">
    <location>
        <begin position="1130"/>
        <end position="1154"/>
    </location>
</feature>
<evidence type="ECO:0000256" key="6">
    <source>
        <dbReference type="SAM" id="MobiDB-lite"/>
    </source>
</evidence>
<feature type="region of interest" description="Disordered" evidence="6">
    <location>
        <begin position="418"/>
        <end position="442"/>
    </location>
</feature>
<dbReference type="InterPro" id="IPR019786">
    <property type="entry name" value="Zinc_finger_PHD-type_CS"/>
</dbReference>
<dbReference type="GO" id="GO:0005634">
    <property type="term" value="C:nucleus"/>
    <property type="evidence" value="ECO:0007669"/>
    <property type="project" value="UniProtKB-SubCell"/>
</dbReference>
<dbReference type="InterPro" id="IPR013083">
    <property type="entry name" value="Znf_RING/FYVE/PHD"/>
</dbReference>
<dbReference type="PANTHER" id="PTHR14571:SF9">
    <property type="entry name" value="HISTONE-LYSINE N-METHYLTRANSFERASE SET-26-RELATED"/>
    <property type="match status" value="1"/>
</dbReference>
<feature type="compositionally biased region" description="Polar residues" evidence="6">
    <location>
        <begin position="826"/>
        <end position="857"/>
    </location>
</feature>
<dbReference type="SMART" id="SM00249">
    <property type="entry name" value="PHD"/>
    <property type="match status" value="1"/>
</dbReference>
<keyword evidence="4" id="KW-0862">Zinc</keyword>
<evidence type="ECO:0000256" key="1">
    <source>
        <dbReference type="ARBA" id="ARBA00004123"/>
    </source>
</evidence>
<dbReference type="InterPro" id="IPR056065">
    <property type="entry name" value="DUF7648"/>
</dbReference>
<evidence type="ECO:0000313" key="9">
    <source>
        <dbReference type="Proteomes" id="UP000236291"/>
    </source>
</evidence>
<protein>
    <submittedName>
        <fullName evidence="8">Dentin sialophosphoprotein</fullName>
    </submittedName>
</protein>
<evidence type="ECO:0000256" key="2">
    <source>
        <dbReference type="ARBA" id="ARBA00022723"/>
    </source>
</evidence>
<feature type="compositionally biased region" description="Basic and acidic residues" evidence="6">
    <location>
        <begin position="302"/>
        <end position="349"/>
    </location>
</feature>
<evidence type="ECO:0000259" key="7">
    <source>
        <dbReference type="SMART" id="SM00249"/>
    </source>
</evidence>
<feature type="compositionally biased region" description="Basic and acidic residues" evidence="6">
    <location>
        <begin position="658"/>
        <end position="672"/>
    </location>
</feature>
<feature type="region of interest" description="Disordered" evidence="6">
    <location>
        <begin position="575"/>
        <end position="602"/>
    </location>
</feature>
<reference evidence="8 9" key="2">
    <citation type="journal article" date="2017" name="Front. Plant Sci.">
        <title>Gene Classification and Mining of Molecular Markers Useful in Red Clover (Trifolium pratense) Breeding.</title>
        <authorList>
            <person name="Istvanek J."/>
            <person name="Dluhosova J."/>
            <person name="Dluhos P."/>
            <person name="Patkova L."/>
            <person name="Nedelnik J."/>
            <person name="Repkova J."/>
        </authorList>
    </citation>
    <scope>NUCLEOTIDE SEQUENCE [LARGE SCALE GENOMIC DNA]</scope>
    <source>
        <strain evidence="9">cv. Tatra</strain>
        <tissue evidence="8">Young leaves</tissue>
    </source>
</reference>
<feature type="compositionally biased region" description="Low complexity" evidence="6">
    <location>
        <begin position="858"/>
        <end position="869"/>
    </location>
</feature>
<dbReference type="InterPro" id="IPR001965">
    <property type="entry name" value="Znf_PHD"/>
</dbReference>
<proteinExistence type="predicted"/>
<feature type="compositionally biased region" description="Basic and acidic residues" evidence="6">
    <location>
        <begin position="729"/>
        <end position="743"/>
    </location>
</feature>
<feature type="region of interest" description="Disordered" evidence="6">
    <location>
        <begin position="935"/>
        <end position="971"/>
    </location>
</feature>
<feature type="domain" description="Zinc finger PHD-type" evidence="7">
    <location>
        <begin position="26"/>
        <end position="69"/>
    </location>
</feature>
<feature type="region of interest" description="Disordered" evidence="6">
    <location>
        <begin position="888"/>
        <end position="913"/>
    </location>
</feature>
<dbReference type="SUPFAM" id="SSF57903">
    <property type="entry name" value="FYVE/PHD zinc finger"/>
    <property type="match status" value="1"/>
</dbReference>
<evidence type="ECO:0000256" key="5">
    <source>
        <dbReference type="ARBA" id="ARBA00023242"/>
    </source>
</evidence>
<feature type="compositionally biased region" description="Polar residues" evidence="6">
    <location>
        <begin position="1018"/>
        <end position="1027"/>
    </location>
</feature>
<gene>
    <name evidence="8" type="ORF">L195_g004337</name>
</gene>
<feature type="compositionally biased region" description="Basic and acidic residues" evidence="6">
    <location>
        <begin position="276"/>
        <end position="294"/>
    </location>
</feature>
<feature type="region of interest" description="Disordered" evidence="6">
    <location>
        <begin position="725"/>
        <end position="869"/>
    </location>
</feature>
<dbReference type="GO" id="GO:0008270">
    <property type="term" value="F:zinc ion binding"/>
    <property type="evidence" value="ECO:0007669"/>
    <property type="project" value="UniProtKB-KW"/>
</dbReference>
<sequence>MKGRSNRPQSFDPPPDEWVDGSWTVDCICGVTFDDGEEMVKCDECDVWVHTRCSRYVKGDDMFACDKCKNKNNRAGMENNPEETEVARLLVELPTKTISLERRNNNRSNSLSSARAGSCSRRPFKLWTDIPMEERVHVQGIPGGDPSLFAGKAVSSIFGPQLWKCTGYVPKKFSFQYREFPSWYENDDKGVQENDNDIKDKDNGAGVLLSLSKETNNVLATSPVAALVDMRSSQGKKGFKESGMGKFGRDHMPRVHNAVKKERTLIRPFVQSSKRRKDEFQSSKRRKDEFSKDRSGKKKRVKTSEREEVDLKRRTSDREDVEPKRRTSDREDVDPKRRTSDREDVDSKRRTPHSSKAVFTPTSDAKQLAFYGDRGPKVFKDGIRSIKNKNSKDTVVRDHISNDSFAVGTIMEVSNNNLTTTEESSEALYPKKSRRSHSAGDILAEEKTGHKVLEMSSKTDDAVTSVLKHTYLENASAKKKLYGCFVLSCMPLDFVSHYIVMTFHASTNKGGDCLEANNVDDTLVVRSAASPQPEDHSGSAPEHMEKQISQDIDCNQHPSSGQCKVKGMIGEDDGDKFKLPDFHSSPISDLKNNGQPSDATSDIDKVNDGAVLSLPLCENKAVNVGIPSEVVPDNHTTELNDLPANLCLGKVEGSEGSLEPHKRFSESKDGSDSVKNASKSEALECPSKMLVSVGKSSPTSSTMNSSKSLSHDFKSEDAEIANPFTKHGAKADRSIHLKSESCKNDTAMDEVPRKYVRERPKSSLNSNSKGLHSSRSTQNSISKQVNPDARDSVHSSSSKPSPGHQIPSVFGSSETNASMHHKKESQVQNKISSSVPQKVEKLNQTNAHPSSKLNQSHTPSLNPSPTLNSSMLSDEELALLLHQELNSSPRVPRVPRARQTGSLPQLTSTSATNMLMKRASVGGKDNHLVSKRKYKDATRDGFCSSRDHEDETKKIEKEKGQSSDQRKQDMARVEDAFVKEEGGRACVTATNSITSNIVSTTSSIGNGRSPSPREDRNLSSMRSSPRNISDDDTATAGRPVHHTLPGLINNIMSKGKRMTYEELCNVVEPHWPNLRKHNGERYAYASHSQAVLDCLRNRHEWARLVDRGPKTNTNRKRRSKLDTEESDDNGYEKGKTAKETEGKNFELQKEEFPKGKRKARKRRRLALQGRAVKDVRRRQKADSLTGDDAGPFSNTSEESMFSEDEVQVDRIRPSGSTSDDAGSA</sequence>
<keyword evidence="5" id="KW-0539">Nucleus</keyword>
<evidence type="ECO:0000256" key="4">
    <source>
        <dbReference type="ARBA" id="ARBA00022833"/>
    </source>
</evidence>
<dbReference type="PANTHER" id="PTHR14571">
    <property type="entry name" value="HISTONE-LYSINE N-METHYLTRANSFERASE SET-26-RELATED"/>
    <property type="match status" value="1"/>
</dbReference>
<keyword evidence="2" id="KW-0479">Metal-binding</keyword>
<evidence type="ECO:0000256" key="3">
    <source>
        <dbReference type="ARBA" id="ARBA00022771"/>
    </source>
</evidence>
<dbReference type="PROSITE" id="PS01359">
    <property type="entry name" value="ZF_PHD_1"/>
    <property type="match status" value="1"/>
</dbReference>
<keyword evidence="3" id="KW-0863">Zinc-finger</keyword>
<feature type="region of interest" description="Disordered" evidence="6">
    <location>
        <begin position="653"/>
        <end position="713"/>
    </location>
</feature>
<feature type="region of interest" description="Disordered" evidence="6">
    <location>
        <begin position="232"/>
        <end position="361"/>
    </location>
</feature>
<comment type="subcellular location">
    <subcellularLocation>
        <location evidence="1">Nucleus</location>
    </subcellularLocation>
</comment>
<name>A0A2K3NXR5_TRIPR</name>
<dbReference type="InterPro" id="IPR011011">
    <property type="entry name" value="Znf_FYVE_PHD"/>
</dbReference>
<dbReference type="Proteomes" id="UP000236291">
    <property type="component" value="Unassembled WGS sequence"/>
</dbReference>
<feature type="compositionally biased region" description="Polar residues" evidence="6">
    <location>
        <begin position="899"/>
        <end position="913"/>
    </location>
</feature>
<feature type="compositionally biased region" description="Polar residues" evidence="6">
    <location>
        <begin position="1214"/>
        <end position="1224"/>
    </location>
</feature>
<organism evidence="8 9">
    <name type="scientific">Trifolium pratense</name>
    <name type="common">Red clover</name>
    <dbReference type="NCBI Taxonomy" id="57577"/>
    <lineage>
        <taxon>Eukaryota</taxon>
        <taxon>Viridiplantae</taxon>
        <taxon>Streptophyta</taxon>
        <taxon>Embryophyta</taxon>
        <taxon>Tracheophyta</taxon>
        <taxon>Spermatophyta</taxon>
        <taxon>Magnoliopsida</taxon>
        <taxon>eudicotyledons</taxon>
        <taxon>Gunneridae</taxon>
        <taxon>Pentapetalae</taxon>
        <taxon>rosids</taxon>
        <taxon>fabids</taxon>
        <taxon>Fabales</taxon>
        <taxon>Fabaceae</taxon>
        <taxon>Papilionoideae</taxon>
        <taxon>50 kb inversion clade</taxon>
        <taxon>NPAAA clade</taxon>
        <taxon>Hologalegina</taxon>
        <taxon>IRL clade</taxon>
        <taxon>Trifolieae</taxon>
        <taxon>Trifolium</taxon>
    </lineage>
</organism>
<dbReference type="Gene3D" id="3.30.40.10">
    <property type="entry name" value="Zinc/RING finger domain, C3HC4 (zinc finger)"/>
    <property type="match status" value="1"/>
</dbReference>
<feature type="compositionally biased region" description="Basic residues" evidence="6">
    <location>
        <begin position="1155"/>
        <end position="1165"/>
    </location>
</feature>
<accession>A0A2K3NXR5</accession>
<feature type="compositionally biased region" description="Basic and acidic residues" evidence="6">
    <location>
        <begin position="247"/>
        <end position="265"/>
    </location>
</feature>
<dbReference type="ExpressionAtlas" id="A0A2K3NXR5">
    <property type="expression patterns" value="baseline"/>
</dbReference>
<evidence type="ECO:0000313" key="8">
    <source>
        <dbReference type="EMBL" id="PNY07831.1"/>
    </source>
</evidence>
<feature type="region of interest" description="Disordered" evidence="6">
    <location>
        <begin position="998"/>
        <end position="1041"/>
    </location>
</feature>
<comment type="caution">
    <text evidence="8">The sequence shown here is derived from an EMBL/GenBank/DDBJ whole genome shotgun (WGS) entry which is preliminary data.</text>
</comment>
<dbReference type="STRING" id="57577.A0A2K3NXR5"/>